<sequence>MNTLQEPLAPGELEPAAPVAVARHPILDRKKAIFGYELVDASGAPGGPAQDAALLLQALTLSEHQATAERRVLIVPCHLETAASGHLDLVDPSRIVLAVELPRAAGAATTESATWAEDLQA</sequence>
<evidence type="ECO:0000313" key="2">
    <source>
        <dbReference type="Proteomes" id="UP000297564"/>
    </source>
</evidence>
<comment type="caution">
    <text evidence="1">The sequence shown here is derived from an EMBL/GenBank/DDBJ whole genome shotgun (WGS) entry which is preliminary data.</text>
</comment>
<organism evidence="1 2">
    <name type="scientific">Ramlibacter rhizophilus</name>
    <dbReference type="NCBI Taxonomy" id="1781167"/>
    <lineage>
        <taxon>Bacteria</taxon>
        <taxon>Pseudomonadati</taxon>
        <taxon>Pseudomonadota</taxon>
        <taxon>Betaproteobacteria</taxon>
        <taxon>Burkholderiales</taxon>
        <taxon>Comamonadaceae</taxon>
        <taxon>Ramlibacter</taxon>
    </lineage>
</organism>
<evidence type="ECO:0000313" key="1">
    <source>
        <dbReference type="EMBL" id="TFY98742.1"/>
    </source>
</evidence>
<dbReference type="Proteomes" id="UP000297564">
    <property type="component" value="Unassembled WGS sequence"/>
</dbReference>
<reference evidence="1 2" key="1">
    <citation type="submission" date="2019-03" db="EMBL/GenBank/DDBJ databases">
        <title>Ramlibacter rhizophilus CCTCC AB2015357, whole genome shotgun sequence.</title>
        <authorList>
            <person name="Zhang X."/>
            <person name="Feng G."/>
            <person name="Zhu H."/>
        </authorList>
    </citation>
    <scope>NUCLEOTIDE SEQUENCE [LARGE SCALE GENOMIC DNA]</scope>
    <source>
        <strain evidence="1 2">CCTCC AB2015357</strain>
    </source>
</reference>
<accession>A0A4Z0BHH0</accession>
<proteinExistence type="predicted"/>
<dbReference type="RefSeq" id="WP_135285893.1">
    <property type="nucleotide sequence ID" value="NZ_SMLL01000005.1"/>
</dbReference>
<dbReference type="OrthoDB" id="9804751at2"/>
<dbReference type="EMBL" id="SMLL01000005">
    <property type="protein sequence ID" value="TFY98742.1"/>
    <property type="molecule type" value="Genomic_DNA"/>
</dbReference>
<keyword evidence="2" id="KW-1185">Reference proteome</keyword>
<gene>
    <name evidence="1" type="ORF">EZ242_14590</name>
</gene>
<protein>
    <submittedName>
        <fullName evidence="1">Uncharacterized protein</fullName>
    </submittedName>
</protein>
<name>A0A4Z0BHH0_9BURK</name>
<dbReference type="AlphaFoldDB" id="A0A4Z0BHH0"/>